<dbReference type="Pfam" id="PF03992">
    <property type="entry name" value="ABM"/>
    <property type="match status" value="1"/>
</dbReference>
<evidence type="ECO:0000313" key="3">
    <source>
        <dbReference type="Proteomes" id="UP001596111"/>
    </source>
</evidence>
<name>A0ABW0SU32_9GAMM</name>
<dbReference type="RefSeq" id="WP_377324293.1">
    <property type="nucleotide sequence ID" value="NZ_JBHSNG010000002.1"/>
</dbReference>
<dbReference type="SUPFAM" id="SSF54909">
    <property type="entry name" value="Dimeric alpha+beta barrel"/>
    <property type="match status" value="1"/>
</dbReference>
<protein>
    <submittedName>
        <fullName evidence="2">Antibiotic biosynthesis monooxygenase family protein</fullName>
        <ecNumber evidence="2">1.14.-.-</ecNumber>
    </submittedName>
</protein>
<gene>
    <name evidence="2" type="ORF">ACFPPB_03095</name>
</gene>
<evidence type="ECO:0000313" key="2">
    <source>
        <dbReference type="EMBL" id="MFC5580108.1"/>
    </source>
</evidence>
<evidence type="ECO:0000259" key="1">
    <source>
        <dbReference type="Pfam" id="PF03992"/>
    </source>
</evidence>
<sequence length="103" mass="11855">MIVEYIRYDIPAQDADAFEAGYAKAGLNLDASPHCMGYELSRCLDEASCYILRIEWDSVEGHMQGFRRSGEFQQFFSAIKPWVSRILEMRHYERIATGKTKAP</sequence>
<keyword evidence="2" id="KW-0560">Oxidoreductase</keyword>
<comment type="caution">
    <text evidence="2">The sequence shown here is derived from an EMBL/GenBank/DDBJ whole genome shotgun (WGS) entry which is preliminary data.</text>
</comment>
<accession>A0ABW0SU32</accession>
<keyword evidence="2" id="KW-0503">Monooxygenase</keyword>
<proteinExistence type="predicted"/>
<dbReference type="InterPro" id="IPR011008">
    <property type="entry name" value="Dimeric_a/b-barrel"/>
</dbReference>
<dbReference type="Proteomes" id="UP001596111">
    <property type="component" value="Unassembled WGS sequence"/>
</dbReference>
<dbReference type="GO" id="GO:0004497">
    <property type="term" value="F:monooxygenase activity"/>
    <property type="evidence" value="ECO:0007669"/>
    <property type="project" value="UniProtKB-KW"/>
</dbReference>
<organism evidence="2 3">
    <name type="scientific">Rhodanobacter terrae</name>
    <dbReference type="NCBI Taxonomy" id="418647"/>
    <lineage>
        <taxon>Bacteria</taxon>
        <taxon>Pseudomonadati</taxon>
        <taxon>Pseudomonadota</taxon>
        <taxon>Gammaproteobacteria</taxon>
        <taxon>Lysobacterales</taxon>
        <taxon>Rhodanobacteraceae</taxon>
        <taxon>Rhodanobacter</taxon>
    </lineage>
</organism>
<dbReference type="EMBL" id="JBHSNG010000002">
    <property type="protein sequence ID" value="MFC5580108.1"/>
    <property type="molecule type" value="Genomic_DNA"/>
</dbReference>
<reference evidence="3" key="1">
    <citation type="journal article" date="2019" name="Int. J. Syst. Evol. Microbiol.">
        <title>The Global Catalogue of Microorganisms (GCM) 10K type strain sequencing project: providing services to taxonomists for standard genome sequencing and annotation.</title>
        <authorList>
            <consortium name="The Broad Institute Genomics Platform"/>
            <consortium name="The Broad Institute Genome Sequencing Center for Infectious Disease"/>
            <person name="Wu L."/>
            <person name="Ma J."/>
        </authorList>
    </citation>
    <scope>NUCLEOTIDE SEQUENCE [LARGE SCALE GENOMIC DNA]</scope>
    <source>
        <strain evidence="3">CGMCC 1.13587</strain>
    </source>
</reference>
<keyword evidence="3" id="KW-1185">Reference proteome</keyword>
<dbReference type="Gene3D" id="3.30.70.100">
    <property type="match status" value="1"/>
</dbReference>
<dbReference type="EC" id="1.14.-.-" evidence="2"/>
<feature type="domain" description="ABM" evidence="1">
    <location>
        <begin position="1"/>
        <end position="76"/>
    </location>
</feature>
<dbReference type="InterPro" id="IPR007138">
    <property type="entry name" value="ABM_dom"/>
</dbReference>